<accession>A0ABV6KFT9</accession>
<dbReference type="Proteomes" id="UP001589838">
    <property type="component" value="Unassembled WGS sequence"/>
</dbReference>
<sequence>MEAKKNKQEAIKDHGTRVGTWFSLGVVAAVILGTYVLMFSVYLARV</sequence>
<gene>
    <name evidence="2" type="ORF">ACFFHM_17195</name>
</gene>
<dbReference type="RefSeq" id="WP_335962821.1">
    <property type="nucleotide sequence ID" value="NZ_JAXBLX010000035.1"/>
</dbReference>
<keyword evidence="1" id="KW-0812">Transmembrane</keyword>
<evidence type="ECO:0000313" key="3">
    <source>
        <dbReference type="Proteomes" id="UP001589838"/>
    </source>
</evidence>
<evidence type="ECO:0008006" key="4">
    <source>
        <dbReference type="Google" id="ProtNLM"/>
    </source>
</evidence>
<feature type="transmembrane region" description="Helical" evidence="1">
    <location>
        <begin position="21"/>
        <end position="44"/>
    </location>
</feature>
<comment type="caution">
    <text evidence="2">The sequence shown here is derived from an EMBL/GenBank/DDBJ whole genome shotgun (WGS) entry which is preliminary data.</text>
</comment>
<organism evidence="2 3">
    <name type="scientific">Halalkalibacter kiskunsagensis</name>
    <dbReference type="NCBI Taxonomy" id="1548599"/>
    <lineage>
        <taxon>Bacteria</taxon>
        <taxon>Bacillati</taxon>
        <taxon>Bacillota</taxon>
        <taxon>Bacilli</taxon>
        <taxon>Bacillales</taxon>
        <taxon>Bacillaceae</taxon>
        <taxon>Halalkalibacter</taxon>
    </lineage>
</organism>
<protein>
    <recommendedName>
        <fullName evidence="4">Cytochrome c oxidase subunit 2A</fullName>
    </recommendedName>
</protein>
<keyword evidence="1" id="KW-1133">Transmembrane helix</keyword>
<evidence type="ECO:0000313" key="2">
    <source>
        <dbReference type="EMBL" id="MFC0472192.1"/>
    </source>
</evidence>
<name>A0ABV6KFT9_9BACI</name>
<proteinExistence type="predicted"/>
<keyword evidence="1" id="KW-0472">Membrane</keyword>
<reference evidence="2 3" key="1">
    <citation type="submission" date="2024-09" db="EMBL/GenBank/DDBJ databases">
        <authorList>
            <person name="Sun Q."/>
            <person name="Mori K."/>
        </authorList>
    </citation>
    <scope>NUCLEOTIDE SEQUENCE [LARGE SCALE GENOMIC DNA]</scope>
    <source>
        <strain evidence="2 3">NCAIM B.02610</strain>
    </source>
</reference>
<keyword evidence="3" id="KW-1185">Reference proteome</keyword>
<dbReference type="EMBL" id="JBHLUX010000039">
    <property type="protein sequence ID" value="MFC0472192.1"/>
    <property type="molecule type" value="Genomic_DNA"/>
</dbReference>
<evidence type="ECO:0000256" key="1">
    <source>
        <dbReference type="SAM" id="Phobius"/>
    </source>
</evidence>